<dbReference type="Proteomes" id="UP000887579">
    <property type="component" value="Unplaced"/>
</dbReference>
<evidence type="ECO:0000313" key="2">
    <source>
        <dbReference type="WBParaSite" id="ES5_v2.g25514.t1"/>
    </source>
</evidence>
<dbReference type="WBParaSite" id="ES5_v2.g25514.t1">
    <property type="protein sequence ID" value="ES5_v2.g25514.t1"/>
    <property type="gene ID" value="ES5_v2.g25514"/>
</dbReference>
<sequence>MDSSLPQSSTSNAERKAENSLKFPTRTQFLKTYLRQSFSLPDSIMHYMAQNPPSPEVYEKLVKCCKYFFIKNQIIILSNTAYYNNEWRIYGNTGERINIDLSNISIKYWITGYLSVRRTNDNTIASSLISKIYKCNVRHLSLINQICSFDEFMVLASSNVEALRLFRVTVKYGDGTEVHLEKIVEQLPKVKSIDIYCPPNTSMITSKTMQELCKIPHFAKLDYFTLMDIPEAFNLESFSSYMKKNKITCVDLGFCDSISDGYKGRLEALVDEIIEADNREYKSPF</sequence>
<name>A0AC34G6X7_9BILA</name>
<organism evidence="1 2">
    <name type="scientific">Panagrolaimus sp. ES5</name>
    <dbReference type="NCBI Taxonomy" id="591445"/>
    <lineage>
        <taxon>Eukaryota</taxon>
        <taxon>Metazoa</taxon>
        <taxon>Ecdysozoa</taxon>
        <taxon>Nematoda</taxon>
        <taxon>Chromadorea</taxon>
        <taxon>Rhabditida</taxon>
        <taxon>Tylenchina</taxon>
        <taxon>Panagrolaimomorpha</taxon>
        <taxon>Panagrolaimoidea</taxon>
        <taxon>Panagrolaimidae</taxon>
        <taxon>Panagrolaimus</taxon>
    </lineage>
</organism>
<accession>A0AC34G6X7</accession>
<reference evidence="2" key="1">
    <citation type="submission" date="2022-11" db="UniProtKB">
        <authorList>
            <consortium name="WormBaseParasite"/>
        </authorList>
    </citation>
    <scope>IDENTIFICATION</scope>
</reference>
<proteinExistence type="predicted"/>
<protein>
    <submittedName>
        <fullName evidence="2">Uncharacterized protein</fullName>
    </submittedName>
</protein>
<evidence type="ECO:0000313" key="1">
    <source>
        <dbReference type="Proteomes" id="UP000887579"/>
    </source>
</evidence>